<evidence type="ECO:0000256" key="4">
    <source>
        <dbReference type="SAM" id="MobiDB-lite"/>
    </source>
</evidence>
<dbReference type="Pfam" id="PF03638">
    <property type="entry name" value="TCR"/>
    <property type="match status" value="2"/>
</dbReference>
<dbReference type="OrthoDB" id="6283463at2759"/>
<sequence>MADDKDQEKEKGIVMDTPERTQIANPLSKFEDSPVFNYINSLSPIKPVKSVHFTQAFSNISFASLPSVFTSPHVSSLKDSKFLRRHQFSDPSKPELTSEDSKKAETSEGNSTAAQNTLKQHSDFNPSNSITETSAVPLNRCSNLESRKLNYEAVSPVTMNTLKLVGSSALSGPFINSENGPLEIETEIEGINQLHHGKEACDWDSLISDASELLNFDSPSDTVAYKGSGQNTLDPTSFNTSLMKQTNDDNDDALEINEGLKGGTENHVKIASTSLNNFEAGEAVEDTDNEGGSNLYRGIRRRCLVFETLGSRRKHLEDITNGSSVNLSESNQTIVPSNNLLPLRTGNDSTKCILPGIGLHLNAIASNLVDHKAVKHENLGSGRQLIIAPSSAAFASMGSGQELIANMSDASSFENDMGPAQNVAEDGSKALGFVGNDELSQSQTSPRKKRRRAENAGDAEACKRCNCKKSKCLKLYCECFAAGVYCVEPCACHDCFNKPIHEDTVLATRKQIESRNPLAFAPKVIKTSESMQEDESSNTPASARHKRGCNCKKSGCLKKYCECFQGGVGCSINCRCEGCRNTFGRKDGLEMDLEVNECEGNAGDGSLQMVLYNEAEQVSATPATPSRLGRQSIPLPNSSKGKPPRSFLAIGSSSSQRFGKLNHFKGGLNKQLQTVGENEIPDIFEENNSSPISGVKSCSPNSKRVSPPHSSMGQRSSRKLILQSIPSFPCLTPNPKQ</sequence>
<evidence type="ECO:0000256" key="1">
    <source>
        <dbReference type="ARBA" id="ARBA00004123"/>
    </source>
</evidence>
<feature type="region of interest" description="Disordered" evidence="4">
    <location>
        <begin position="85"/>
        <end position="132"/>
    </location>
</feature>
<comment type="subcellular location">
    <subcellularLocation>
        <location evidence="1">Nucleus</location>
    </subcellularLocation>
</comment>
<evidence type="ECO:0000256" key="3">
    <source>
        <dbReference type="ARBA" id="ARBA00023242"/>
    </source>
</evidence>
<accession>A0A5N6PNL7</accession>
<dbReference type="PANTHER" id="PTHR46159">
    <property type="entry name" value="PROTEIN TESMIN/TSO1-LIKE CXC 2"/>
    <property type="match status" value="1"/>
</dbReference>
<keyword evidence="7" id="KW-1185">Reference proteome</keyword>
<feature type="region of interest" description="Disordered" evidence="4">
    <location>
        <begin position="618"/>
        <end position="645"/>
    </location>
</feature>
<dbReference type="GO" id="GO:0005634">
    <property type="term" value="C:nucleus"/>
    <property type="evidence" value="ECO:0007669"/>
    <property type="project" value="UniProtKB-SubCell"/>
</dbReference>
<feature type="domain" description="CRC" evidence="5">
    <location>
        <begin position="461"/>
        <end position="584"/>
    </location>
</feature>
<dbReference type="EMBL" id="SZYD01000003">
    <property type="protein sequence ID" value="KAD6795504.1"/>
    <property type="molecule type" value="Genomic_DNA"/>
</dbReference>
<evidence type="ECO:0000313" key="7">
    <source>
        <dbReference type="Proteomes" id="UP000326396"/>
    </source>
</evidence>
<feature type="compositionally biased region" description="Polar residues" evidence="4">
    <location>
        <begin position="686"/>
        <end position="715"/>
    </location>
</feature>
<dbReference type="PROSITE" id="PS51634">
    <property type="entry name" value="CRC"/>
    <property type="match status" value="1"/>
</dbReference>
<evidence type="ECO:0000259" key="5">
    <source>
        <dbReference type="PROSITE" id="PS51634"/>
    </source>
</evidence>
<feature type="compositionally biased region" description="Polar residues" evidence="4">
    <location>
        <begin position="107"/>
        <end position="132"/>
    </location>
</feature>
<keyword evidence="3" id="KW-0539">Nucleus</keyword>
<reference evidence="6 7" key="1">
    <citation type="submission" date="2019-05" db="EMBL/GenBank/DDBJ databases">
        <title>Mikania micrantha, genome provides insights into the molecular mechanism of rapid growth.</title>
        <authorList>
            <person name="Liu B."/>
        </authorList>
    </citation>
    <scope>NUCLEOTIDE SEQUENCE [LARGE SCALE GENOMIC DNA]</scope>
    <source>
        <strain evidence="6">NLD-2019</strain>
        <tissue evidence="6">Leaf</tissue>
    </source>
</reference>
<evidence type="ECO:0000256" key="2">
    <source>
        <dbReference type="ARBA" id="ARBA00007267"/>
    </source>
</evidence>
<dbReference type="InterPro" id="IPR033467">
    <property type="entry name" value="Tesmin/TSO1-like_CXC"/>
</dbReference>
<feature type="compositionally biased region" description="Basic and acidic residues" evidence="4">
    <location>
        <begin position="1"/>
        <end position="19"/>
    </location>
</feature>
<comment type="caution">
    <text evidence="6">The sequence shown here is derived from an EMBL/GenBank/DDBJ whole genome shotgun (WGS) entry which is preliminary data.</text>
</comment>
<dbReference type="AlphaFoldDB" id="A0A5N6PNL7"/>
<organism evidence="6 7">
    <name type="scientific">Mikania micrantha</name>
    <name type="common">bitter vine</name>
    <dbReference type="NCBI Taxonomy" id="192012"/>
    <lineage>
        <taxon>Eukaryota</taxon>
        <taxon>Viridiplantae</taxon>
        <taxon>Streptophyta</taxon>
        <taxon>Embryophyta</taxon>
        <taxon>Tracheophyta</taxon>
        <taxon>Spermatophyta</taxon>
        <taxon>Magnoliopsida</taxon>
        <taxon>eudicotyledons</taxon>
        <taxon>Gunneridae</taxon>
        <taxon>Pentapetalae</taxon>
        <taxon>asterids</taxon>
        <taxon>campanulids</taxon>
        <taxon>Asterales</taxon>
        <taxon>Asteraceae</taxon>
        <taxon>Asteroideae</taxon>
        <taxon>Heliantheae alliance</taxon>
        <taxon>Eupatorieae</taxon>
        <taxon>Mikania</taxon>
    </lineage>
</organism>
<feature type="region of interest" description="Disordered" evidence="4">
    <location>
        <begin position="1"/>
        <end position="26"/>
    </location>
</feature>
<dbReference type="GO" id="GO:0003700">
    <property type="term" value="F:DNA-binding transcription factor activity"/>
    <property type="evidence" value="ECO:0007669"/>
    <property type="project" value="InterPro"/>
</dbReference>
<feature type="region of interest" description="Disordered" evidence="4">
    <location>
        <begin position="685"/>
        <end position="717"/>
    </location>
</feature>
<dbReference type="PANTHER" id="PTHR46159:SF12">
    <property type="entry name" value="PROTEIN TESMIN_TSO1-LIKE CXC 3-RELATED"/>
    <property type="match status" value="1"/>
</dbReference>
<protein>
    <recommendedName>
        <fullName evidence="5">CRC domain-containing protein</fullName>
    </recommendedName>
</protein>
<dbReference type="SMART" id="SM01114">
    <property type="entry name" value="CXC"/>
    <property type="match status" value="2"/>
</dbReference>
<gene>
    <name evidence="6" type="ORF">E3N88_06400</name>
</gene>
<dbReference type="InterPro" id="IPR044522">
    <property type="entry name" value="TSO1-like"/>
</dbReference>
<name>A0A5N6PNL7_9ASTR</name>
<evidence type="ECO:0000313" key="6">
    <source>
        <dbReference type="EMBL" id="KAD6795504.1"/>
    </source>
</evidence>
<dbReference type="InterPro" id="IPR005172">
    <property type="entry name" value="CRC"/>
</dbReference>
<comment type="similarity">
    <text evidence="2">Belongs to the lin-54 family.</text>
</comment>
<dbReference type="Proteomes" id="UP000326396">
    <property type="component" value="Linkage Group LG11"/>
</dbReference>
<proteinExistence type="inferred from homology"/>